<feature type="region of interest" description="Disordered" evidence="1">
    <location>
        <begin position="213"/>
        <end position="238"/>
    </location>
</feature>
<dbReference type="Proteomes" id="UP001608902">
    <property type="component" value="Unassembled WGS sequence"/>
</dbReference>
<name>A0ABD6EV83_9BILA</name>
<evidence type="ECO:0000313" key="3">
    <source>
        <dbReference type="Proteomes" id="UP001608902"/>
    </source>
</evidence>
<feature type="region of interest" description="Disordered" evidence="1">
    <location>
        <begin position="68"/>
        <end position="108"/>
    </location>
</feature>
<evidence type="ECO:0000256" key="1">
    <source>
        <dbReference type="SAM" id="MobiDB-lite"/>
    </source>
</evidence>
<sequence length="454" mass="49149">MVSTRSKVRKKRKCDETESNLQVSSEENSPTLDIHSTVDAVGGMVNADSKSDRTMELNEVTTRQLVATQCLTKSDRKSPDKKGITHSSPKTSASQKSSSRSVSESSGGNELGIVRYTLRSRKVVTPTKELKQDREAYTAAVLSPVEETSYEGSNLTNVEYIASSSAKGHLAVGADEPKFELKTSNQKSVLNLAAKESISTMKVQKSVCNSTTRNQNMDDVAQPVDGPTSSTSPTPVTDTFLTRCASETEVKAYNSPESIASPRLAVTSVSESTIPSSKIEGMNSREEIRPTSSKSSLIEANRCSSAVTMVKDLNTMKLSEARNVSSPTRPGTISSCSKQTSDQSTDLKKPFEPEVQHANALNSGGDNQQEKLNKTLPFSKPIKQVKLHESAIRNAESCELPQSPVNQAKSTESATDCDQTKLKNEISLAETSGIQAAHQKCWPQFESIAGLWKT</sequence>
<feature type="compositionally biased region" description="Basic and acidic residues" evidence="1">
    <location>
        <begin position="73"/>
        <end position="83"/>
    </location>
</feature>
<gene>
    <name evidence="2" type="ORF">AB6A40_010505</name>
</gene>
<feature type="compositionally biased region" description="Polar residues" evidence="1">
    <location>
        <begin position="19"/>
        <end position="31"/>
    </location>
</feature>
<reference evidence="2 3" key="1">
    <citation type="submission" date="2024-08" db="EMBL/GenBank/DDBJ databases">
        <title>Gnathostoma spinigerum genome.</title>
        <authorList>
            <person name="Gonzalez-Bertolin B."/>
            <person name="Monzon S."/>
            <person name="Zaballos A."/>
            <person name="Jimenez P."/>
            <person name="Dekumyoy P."/>
            <person name="Varona S."/>
            <person name="Cuesta I."/>
            <person name="Sumanam S."/>
            <person name="Adisakwattana P."/>
            <person name="Gasser R.B."/>
            <person name="Hernandez-Gonzalez A."/>
            <person name="Young N.D."/>
            <person name="Perteguer M.J."/>
        </authorList>
    </citation>
    <scope>NUCLEOTIDE SEQUENCE [LARGE SCALE GENOMIC DNA]</scope>
    <source>
        <strain evidence="2">AL3</strain>
        <tissue evidence="2">Liver</tissue>
    </source>
</reference>
<feature type="compositionally biased region" description="Low complexity" evidence="1">
    <location>
        <begin position="87"/>
        <end position="106"/>
    </location>
</feature>
<feature type="compositionally biased region" description="Polar residues" evidence="1">
    <location>
        <begin position="322"/>
        <end position="344"/>
    </location>
</feature>
<feature type="region of interest" description="Disordered" evidence="1">
    <location>
        <begin position="318"/>
        <end position="348"/>
    </location>
</feature>
<accession>A0ABD6EV83</accession>
<dbReference type="EMBL" id="JBGFUD010013794">
    <property type="protein sequence ID" value="MFH4983796.1"/>
    <property type="molecule type" value="Genomic_DNA"/>
</dbReference>
<dbReference type="AlphaFoldDB" id="A0ABD6EV83"/>
<proteinExistence type="predicted"/>
<organism evidence="2 3">
    <name type="scientific">Gnathostoma spinigerum</name>
    <dbReference type="NCBI Taxonomy" id="75299"/>
    <lineage>
        <taxon>Eukaryota</taxon>
        <taxon>Metazoa</taxon>
        <taxon>Ecdysozoa</taxon>
        <taxon>Nematoda</taxon>
        <taxon>Chromadorea</taxon>
        <taxon>Rhabditida</taxon>
        <taxon>Spirurina</taxon>
        <taxon>Gnathostomatomorpha</taxon>
        <taxon>Gnathostomatoidea</taxon>
        <taxon>Gnathostomatidae</taxon>
        <taxon>Gnathostoma</taxon>
    </lineage>
</organism>
<keyword evidence="3" id="KW-1185">Reference proteome</keyword>
<feature type="region of interest" description="Disordered" evidence="1">
    <location>
        <begin position="271"/>
        <end position="297"/>
    </location>
</feature>
<protein>
    <submittedName>
        <fullName evidence="2">Uncharacterized protein</fullName>
    </submittedName>
</protein>
<evidence type="ECO:0000313" key="2">
    <source>
        <dbReference type="EMBL" id="MFH4983796.1"/>
    </source>
</evidence>
<feature type="region of interest" description="Disordered" evidence="1">
    <location>
        <begin position="1"/>
        <end position="34"/>
    </location>
</feature>
<feature type="compositionally biased region" description="Basic residues" evidence="1">
    <location>
        <begin position="1"/>
        <end position="12"/>
    </location>
</feature>
<comment type="caution">
    <text evidence="2">The sequence shown here is derived from an EMBL/GenBank/DDBJ whole genome shotgun (WGS) entry which is preliminary data.</text>
</comment>